<feature type="compositionally biased region" description="Basic and acidic residues" evidence="2">
    <location>
        <begin position="906"/>
        <end position="915"/>
    </location>
</feature>
<feature type="region of interest" description="Disordered" evidence="2">
    <location>
        <begin position="1"/>
        <end position="143"/>
    </location>
</feature>
<dbReference type="EMBL" id="CH991544">
    <property type="protein sequence ID" value="EDQ91764.1"/>
    <property type="molecule type" value="Genomic_DNA"/>
</dbReference>
<feature type="compositionally biased region" description="Basic and acidic residues" evidence="2">
    <location>
        <begin position="582"/>
        <end position="597"/>
    </location>
</feature>
<feature type="compositionally biased region" description="Basic and acidic residues" evidence="2">
    <location>
        <begin position="979"/>
        <end position="988"/>
    </location>
</feature>
<feature type="compositionally biased region" description="Basic and acidic residues" evidence="2">
    <location>
        <begin position="760"/>
        <end position="769"/>
    </location>
</feature>
<feature type="compositionally biased region" description="Basic and acidic residues" evidence="2">
    <location>
        <begin position="798"/>
        <end position="824"/>
    </location>
</feature>
<protein>
    <submittedName>
        <fullName evidence="3">Uncharacterized protein</fullName>
    </submittedName>
</protein>
<dbReference type="InterPro" id="IPR033336">
    <property type="entry name" value="SAXO1/2"/>
</dbReference>
<feature type="compositionally biased region" description="Basic and acidic residues" evidence="2">
    <location>
        <begin position="944"/>
        <end position="970"/>
    </location>
</feature>
<gene>
    <name evidence="3" type="ORF">MONBRDRAFT_5765</name>
</gene>
<dbReference type="GO" id="GO:0005856">
    <property type="term" value="C:cytoskeleton"/>
    <property type="evidence" value="ECO:0000318"/>
    <property type="project" value="GO_Central"/>
</dbReference>
<feature type="compositionally biased region" description="Basic and acidic residues" evidence="2">
    <location>
        <begin position="833"/>
        <end position="842"/>
    </location>
</feature>
<accession>A9USE0</accession>
<feature type="compositionally biased region" description="Basic and acidic residues" evidence="2">
    <location>
        <begin position="1"/>
        <end position="26"/>
    </location>
</feature>
<evidence type="ECO:0000313" key="4">
    <source>
        <dbReference type="Proteomes" id="UP000001357"/>
    </source>
</evidence>
<feature type="compositionally biased region" description="Basic and acidic residues" evidence="2">
    <location>
        <begin position="652"/>
        <end position="678"/>
    </location>
</feature>
<feature type="region of interest" description="Disordered" evidence="2">
    <location>
        <begin position="1270"/>
        <end position="1289"/>
    </location>
</feature>
<dbReference type="Proteomes" id="UP000001357">
    <property type="component" value="Unassembled WGS sequence"/>
</dbReference>
<name>A9USE0_MONBE</name>
<keyword evidence="4" id="KW-1185">Reference proteome</keyword>
<evidence type="ECO:0000256" key="2">
    <source>
        <dbReference type="SAM" id="MobiDB-lite"/>
    </source>
</evidence>
<feature type="compositionally biased region" description="Low complexity" evidence="2">
    <location>
        <begin position="639"/>
        <end position="649"/>
    </location>
</feature>
<dbReference type="KEGG" id="mbr:MONBRDRAFT_5765"/>
<evidence type="ECO:0000256" key="1">
    <source>
        <dbReference type="ARBA" id="ARBA00008738"/>
    </source>
</evidence>
<dbReference type="STRING" id="81824.A9USE0"/>
<comment type="similarity">
    <text evidence="1">Belongs to the FAM154 family.</text>
</comment>
<dbReference type="PANTHER" id="PTHR31516">
    <property type="entry name" value="STABILIZER OF AXONEMAL MICROTUBULES 2"/>
    <property type="match status" value="1"/>
</dbReference>
<feature type="compositionally biased region" description="Basic and acidic residues" evidence="2">
    <location>
        <begin position="687"/>
        <end position="696"/>
    </location>
</feature>
<evidence type="ECO:0000313" key="3">
    <source>
        <dbReference type="EMBL" id="EDQ91764.1"/>
    </source>
</evidence>
<proteinExistence type="inferred from homology"/>
<dbReference type="GO" id="GO:0008017">
    <property type="term" value="F:microtubule binding"/>
    <property type="evidence" value="ECO:0000318"/>
    <property type="project" value="GO_Central"/>
</dbReference>
<dbReference type="InParanoid" id="A9USE0"/>
<feature type="compositionally biased region" description="Basic and acidic residues" evidence="2">
    <location>
        <begin position="62"/>
        <end position="77"/>
    </location>
</feature>
<organism evidence="3 4">
    <name type="scientific">Monosiga brevicollis</name>
    <name type="common">Choanoflagellate</name>
    <dbReference type="NCBI Taxonomy" id="81824"/>
    <lineage>
        <taxon>Eukaryota</taxon>
        <taxon>Choanoflagellata</taxon>
        <taxon>Craspedida</taxon>
        <taxon>Salpingoecidae</taxon>
        <taxon>Monosiga</taxon>
    </lineage>
</organism>
<sequence>MQQRREDNSSEKATTRRVHFQDDQHLADSQYTKFENDAKAAPRTTSGETFKGYGGERAAPVRHRDQVSLKMDGDEGRFATTSESAFGAKGGERAMPIRPPAEDQVQIGSRGPMSVGTTSGETFKGYGGERAAPVRHRDQVSLKMDGDEGRFATTSESAFGAKGGERAMPIRPPAEDQVQIGSRGPMSVGTTSGETFKGYGGERAAPVRHRDQVSLKMDGDEGRFATTSESAFGAKGGERAMPIRPPAEDQVQIGSRGPMSVGTTSGETFKGYGGERAAPVRHRDQVSLKMDGDEGRFATTSESAFGAKGGERAMPIRPPAEDQVQIGSRGPMSVGTTSGETFKGYGGERAAPVRHRDQVSLKMDGDEGRFATTSESAFGAKGGERAMPIRPPAEDQVQIGSRGPMSVGTTSGETFKGYGGERAAPVRHRDQVSLKMDGDEGRFATTSESAFGAKGGERAMPIRPPAEDQVQIGSRGPMSVGTTSGETFKGYGGERAAPVRHRDQVSLKMDGDEGRFATTSESAFGAKGGERAMPIRPPAEDQVQIGSRGPMSAGTTSGDAFRRVWRRAGRAGYGGERAAPVRHRDQVSLKMDGDEGRFATTSESAFGAKGGERATPIRPPAEDQVQIGSRGPMSRGRRAAMTSAATAASDPSRYRSERPEPVRHRDQVSLKMDGDEGRFATTSKDAFGAKDGERAAPIRPPTEDQVQIESRGPMSAGTTSGDAFRSYRSERPEPVRHRDQVSLKMDGDEGRFATTSKDAFGAKDGERAAPIRPPTEDQVQIGSRGPMSAGTTSGDAFRSYRSERPEPVRHRDQVSLKMDGDEGRFATTSKDAFGAKDGERAAPIRPPTEDQVQIGSRGPMSAGTTSGDAFRSYRSERPEPVRHRDQVSLKMDGDEGRFATTSKDAFGAKDGERAAPIRPPTEDQVQIGSRGPMSAGTTSGDAFRSYRSERPEPVRHRDQVSLKMDGDEGRFATTSKDAFGAKDGERAAPIRPPTEDQVQIESRGPMSAGTTSGDAFRSYRSERPEPVRHRDQVSLKMDGDEGRFATTSKDAFGAKDGDQVSLKIDPDSVLRSFSYPALSARRPLFCPPYAIDQQPVYSTTTADTYRIPYSFPDPSDTVTSDGSQHIPFGSISRPSSSVPLPASDVASFYHDLGLPKQLDIPAADRPFKQLIVSHPHEKMAFETTNRATFRDQTKFVRERFHSPQRRVDIGEPVKEAHLISTMHSAHDSAAIRPTDAAHRTEQLIFNVNSPASPPQAVSRYLEALHHKPGLAMPSRHLPDRPRFLPASDDNALQSTRDLLPSSFFKL</sequence>
<dbReference type="eggNOG" id="ENOG502R1NR">
    <property type="taxonomic scope" value="Eukaryota"/>
</dbReference>
<dbReference type="RefSeq" id="XP_001743050.1">
    <property type="nucleotide sequence ID" value="XM_001742998.1"/>
</dbReference>
<feature type="compositionally biased region" description="Basic and acidic residues" evidence="2">
    <location>
        <begin position="725"/>
        <end position="751"/>
    </location>
</feature>
<dbReference type="PANTHER" id="PTHR31516:SF17">
    <property type="entry name" value="STABILIZER OF AXONEMAL MICROTUBULES 2"/>
    <property type="match status" value="1"/>
</dbReference>
<feature type="region of interest" description="Disordered" evidence="2">
    <location>
        <begin position="524"/>
        <end position="1031"/>
    </location>
</feature>
<reference evidence="3 4" key="1">
    <citation type="journal article" date="2008" name="Nature">
        <title>The genome of the choanoflagellate Monosiga brevicollis and the origin of metazoans.</title>
        <authorList>
            <consortium name="JGI Sequencing"/>
            <person name="King N."/>
            <person name="Westbrook M.J."/>
            <person name="Young S.L."/>
            <person name="Kuo A."/>
            <person name="Abedin M."/>
            <person name="Chapman J."/>
            <person name="Fairclough S."/>
            <person name="Hellsten U."/>
            <person name="Isogai Y."/>
            <person name="Letunic I."/>
            <person name="Marr M."/>
            <person name="Pincus D."/>
            <person name="Putnam N."/>
            <person name="Rokas A."/>
            <person name="Wright K.J."/>
            <person name="Zuzow R."/>
            <person name="Dirks W."/>
            <person name="Good M."/>
            <person name="Goodstein D."/>
            <person name="Lemons D."/>
            <person name="Li W."/>
            <person name="Lyons J.B."/>
            <person name="Morris A."/>
            <person name="Nichols S."/>
            <person name="Richter D.J."/>
            <person name="Salamov A."/>
            <person name="Bork P."/>
            <person name="Lim W.A."/>
            <person name="Manning G."/>
            <person name="Miller W.T."/>
            <person name="McGinnis W."/>
            <person name="Shapiro H."/>
            <person name="Tjian R."/>
            <person name="Grigoriev I.V."/>
            <person name="Rokhsar D."/>
        </authorList>
    </citation>
    <scope>NUCLEOTIDE SEQUENCE [LARGE SCALE GENOMIC DNA]</scope>
    <source>
        <strain evidence="4">MX1 / ATCC 50154</strain>
    </source>
</reference>
<feature type="compositionally biased region" description="Basic and acidic residues" evidence="2">
    <location>
        <begin position="871"/>
        <end position="897"/>
    </location>
</feature>
<feature type="compositionally biased region" description="Basic and acidic residues" evidence="2">
    <location>
        <begin position="1017"/>
        <end position="1031"/>
    </location>
</feature>
<dbReference type="GeneID" id="5888628"/>